<proteinExistence type="predicted"/>
<name>A0A8S5SW06_9CAUD</name>
<dbReference type="EMBL" id="BK032687">
    <property type="protein sequence ID" value="DAF55253.1"/>
    <property type="molecule type" value="Genomic_DNA"/>
</dbReference>
<sequence length="52" mass="5990">MISGVFADFFSCNILKFGGGHLRFLFRSFLFLDPSIARISIDRKIFFYSSFG</sequence>
<evidence type="ECO:0000313" key="1">
    <source>
        <dbReference type="EMBL" id="DAF55253.1"/>
    </source>
</evidence>
<protein>
    <submittedName>
        <fullName evidence="1">Uncharacterized protein</fullName>
    </submittedName>
</protein>
<reference evidence="1" key="1">
    <citation type="journal article" date="2021" name="Proc. Natl. Acad. Sci. U.S.A.">
        <title>A Catalog of Tens of Thousands of Viruses from Human Metagenomes Reveals Hidden Associations with Chronic Diseases.</title>
        <authorList>
            <person name="Tisza M.J."/>
            <person name="Buck C.B."/>
        </authorList>
    </citation>
    <scope>NUCLEOTIDE SEQUENCE</scope>
    <source>
        <strain evidence="1">CtZHD14</strain>
    </source>
</reference>
<accession>A0A8S5SW06</accession>
<organism evidence="1">
    <name type="scientific">Siphoviridae sp. ctZHD14</name>
    <dbReference type="NCBI Taxonomy" id="2827891"/>
    <lineage>
        <taxon>Viruses</taxon>
        <taxon>Duplodnaviria</taxon>
        <taxon>Heunggongvirae</taxon>
        <taxon>Uroviricota</taxon>
        <taxon>Caudoviricetes</taxon>
    </lineage>
</organism>